<gene>
    <name evidence="2" type="ORF">Gferi_12165</name>
</gene>
<keyword evidence="3" id="KW-1185">Reference proteome</keyword>
<organism evidence="2 3">
    <name type="scientific">Geosporobacter ferrireducens</name>
    <dbReference type="NCBI Taxonomy" id="1424294"/>
    <lineage>
        <taxon>Bacteria</taxon>
        <taxon>Bacillati</taxon>
        <taxon>Bacillota</taxon>
        <taxon>Clostridia</taxon>
        <taxon>Peptostreptococcales</taxon>
        <taxon>Thermotaleaceae</taxon>
        <taxon>Geosporobacter</taxon>
    </lineage>
</organism>
<dbReference type="Pfam" id="PF08984">
    <property type="entry name" value="DUF1858"/>
    <property type="match status" value="1"/>
</dbReference>
<dbReference type="PANTHER" id="PTHR39341">
    <property type="entry name" value="BSL7085 PROTEIN"/>
    <property type="match status" value="1"/>
</dbReference>
<accession>A0A1D8GH97</accession>
<dbReference type="STRING" id="1424294.Gferi_12165"/>
<dbReference type="PANTHER" id="PTHR39341:SF1">
    <property type="entry name" value="DUF1858 DOMAIN-CONTAINING PROTEIN"/>
    <property type="match status" value="1"/>
</dbReference>
<dbReference type="Gene3D" id="1.10.3910.10">
    <property type="entry name" value="SP0561-like"/>
    <property type="match status" value="1"/>
</dbReference>
<dbReference type="KEGG" id="gfe:Gferi_12165"/>
<dbReference type="RefSeq" id="WP_069976867.1">
    <property type="nucleotide sequence ID" value="NZ_CP017269.1"/>
</dbReference>
<proteinExistence type="predicted"/>
<dbReference type="InterPro" id="IPR038062">
    <property type="entry name" value="ScdA-like_N_sf"/>
</dbReference>
<evidence type="ECO:0000313" key="3">
    <source>
        <dbReference type="Proteomes" id="UP000095743"/>
    </source>
</evidence>
<dbReference type="SUPFAM" id="SSF140683">
    <property type="entry name" value="SP0561-like"/>
    <property type="match status" value="1"/>
</dbReference>
<dbReference type="Proteomes" id="UP000095743">
    <property type="component" value="Chromosome"/>
</dbReference>
<evidence type="ECO:0000259" key="1">
    <source>
        <dbReference type="Pfam" id="PF08984"/>
    </source>
</evidence>
<name>A0A1D8GH97_9FIRM</name>
<sequence>MVYQKDMMISEVLYSHEDVFEIFEKHGLPCSVCNGAGSESLEIAARVHGCDLEKLLEDLNDLQL</sequence>
<feature type="domain" description="DUF1858" evidence="1">
    <location>
        <begin position="5"/>
        <end position="56"/>
    </location>
</feature>
<reference evidence="2 3" key="1">
    <citation type="submission" date="2016-09" db="EMBL/GenBank/DDBJ databases">
        <title>Genomic analysis reveals versatility of anaerobic energy metabolism of Geosporobacter ferrireducens IRF9 of phylum Firmicutes.</title>
        <authorList>
            <person name="Kim S.-J."/>
        </authorList>
    </citation>
    <scope>NUCLEOTIDE SEQUENCE [LARGE SCALE GENOMIC DNA]</scope>
    <source>
        <strain evidence="2 3">IRF9</strain>
    </source>
</reference>
<dbReference type="InterPro" id="IPR023883">
    <property type="entry name" value="CHP03980_redox-disulphide"/>
</dbReference>
<protein>
    <recommendedName>
        <fullName evidence="1">DUF1858 domain-containing protein</fullName>
    </recommendedName>
</protein>
<dbReference type="AlphaFoldDB" id="A0A1D8GH97"/>
<dbReference type="NCBIfam" id="TIGR03980">
    <property type="entry name" value="prismane_assoc"/>
    <property type="match status" value="1"/>
</dbReference>
<dbReference type="InterPro" id="IPR015077">
    <property type="entry name" value="DUF1858"/>
</dbReference>
<dbReference type="EMBL" id="CP017269">
    <property type="protein sequence ID" value="AOT70282.1"/>
    <property type="molecule type" value="Genomic_DNA"/>
</dbReference>
<evidence type="ECO:0000313" key="2">
    <source>
        <dbReference type="EMBL" id="AOT70282.1"/>
    </source>
</evidence>